<dbReference type="Pfam" id="PF00534">
    <property type="entry name" value="Glycos_transf_1"/>
    <property type="match status" value="1"/>
</dbReference>
<dbReference type="Gene3D" id="3.40.50.2000">
    <property type="entry name" value="Glycogen Phosphorylase B"/>
    <property type="match status" value="1"/>
</dbReference>
<evidence type="ECO:0000313" key="3">
    <source>
        <dbReference type="EMBL" id="SBV95746.1"/>
    </source>
</evidence>
<gene>
    <name evidence="3" type="ORF">KL86DYS1_11473</name>
</gene>
<evidence type="ECO:0000259" key="2">
    <source>
        <dbReference type="Pfam" id="PF00534"/>
    </source>
</evidence>
<organism evidence="3">
    <name type="scientific">uncultured Dysgonomonas sp</name>
    <dbReference type="NCBI Taxonomy" id="206096"/>
    <lineage>
        <taxon>Bacteria</taxon>
        <taxon>Pseudomonadati</taxon>
        <taxon>Bacteroidota</taxon>
        <taxon>Bacteroidia</taxon>
        <taxon>Bacteroidales</taxon>
        <taxon>Dysgonomonadaceae</taxon>
        <taxon>Dysgonomonas</taxon>
        <taxon>environmental samples</taxon>
    </lineage>
</organism>
<name>A0A212J8J1_9BACT</name>
<proteinExistence type="predicted"/>
<sequence>MEKQNIYFAWIKFQRRAVSMQSYFDYNCKHITSCFKNKYFRVLDYIIKSIKTFVILCKEKPKTVWIQLPPIFLLNLLLFYKKYFNKEVIIISDCHNGVFFGKWKKYFDPDLLNKSDIIVVHNTVIRGIAIDMGLNAEKTIILEDKPAEKNIDTPLPKKESKYTSQVLMPCGFSKDEPLEVVFEAARQIPDIHILISGPKERGISLFDYNKIPDNVSLIGFLPLEEYEIVFRQSDLIMGLTTEDHIQLSVANEATGLEMPMVLSDTQLLRDMFYKGAVYVETLDADSITNGIKKALNDIDRLQNEVRILKIERNEKWCKMAMQVLEKINGKECKNENENSN</sequence>
<feature type="domain" description="Glycosyl transferase family 1" evidence="2">
    <location>
        <begin position="173"/>
        <end position="298"/>
    </location>
</feature>
<dbReference type="AlphaFoldDB" id="A0A212J8J1"/>
<feature type="coiled-coil region" evidence="1">
    <location>
        <begin position="284"/>
        <end position="311"/>
    </location>
</feature>
<keyword evidence="1" id="KW-0175">Coiled coil</keyword>
<dbReference type="EMBL" id="FLUM01000001">
    <property type="protein sequence ID" value="SBV95746.1"/>
    <property type="molecule type" value="Genomic_DNA"/>
</dbReference>
<accession>A0A212J8J1</accession>
<reference evidence="3" key="1">
    <citation type="submission" date="2016-04" db="EMBL/GenBank/DDBJ databases">
        <authorList>
            <person name="Evans L.H."/>
            <person name="Alamgir A."/>
            <person name="Owens N."/>
            <person name="Weber N.D."/>
            <person name="Virtaneva K."/>
            <person name="Barbian K."/>
            <person name="Babar A."/>
            <person name="Rosenke K."/>
        </authorList>
    </citation>
    <scope>NUCLEOTIDE SEQUENCE</scope>
    <source>
        <strain evidence="3">86-1</strain>
    </source>
</reference>
<dbReference type="GO" id="GO:0016757">
    <property type="term" value="F:glycosyltransferase activity"/>
    <property type="evidence" value="ECO:0007669"/>
    <property type="project" value="InterPro"/>
</dbReference>
<evidence type="ECO:0000256" key="1">
    <source>
        <dbReference type="SAM" id="Coils"/>
    </source>
</evidence>
<protein>
    <recommendedName>
        <fullName evidence="2">Glycosyl transferase family 1 domain-containing protein</fullName>
    </recommendedName>
</protein>
<dbReference type="RefSeq" id="WP_296939451.1">
    <property type="nucleotide sequence ID" value="NZ_LT599032.1"/>
</dbReference>
<dbReference type="InterPro" id="IPR001296">
    <property type="entry name" value="Glyco_trans_1"/>
</dbReference>
<dbReference type="SUPFAM" id="SSF53756">
    <property type="entry name" value="UDP-Glycosyltransferase/glycogen phosphorylase"/>
    <property type="match status" value="1"/>
</dbReference>